<accession>A0ACB8FAN9</accession>
<keyword evidence="2" id="KW-1185">Reference proteome</keyword>
<dbReference type="EMBL" id="CM037621">
    <property type="protein sequence ID" value="KAH8002497.1"/>
    <property type="molecule type" value="Genomic_DNA"/>
</dbReference>
<dbReference type="Proteomes" id="UP000827872">
    <property type="component" value="Linkage Group LG08"/>
</dbReference>
<protein>
    <submittedName>
        <fullName evidence="1">Uncharacterized protein</fullName>
    </submittedName>
</protein>
<comment type="caution">
    <text evidence="1">The sequence shown here is derived from an EMBL/GenBank/DDBJ whole genome shotgun (WGS) entry which is preliminary data.</text>
</comment>
<evidence type="ECO:0000313" key="2">
    <source>
        <dbReference type="Proteomes" id="UP000827872"/>
    </source>
</evidence>
<reference evidence="1" key="1">
    <citation type="submission" date="2021-08" db="EMBL/GenBank/DDBJ databases">
        <title>The first chromosome-level gecko genome reveals the dynamic sex chromosomes of Neotropical dwarf geckos (Sphaerodactylidae: Sphaerodactylus).</title>
        <authorList>
            <person name="Pinto B.J."/>
            <person name="Keating S.E."/>
            <person name="Gamble T."/>
        </authorList>
    </citation>
    <scope>NUCLEOTIDE SEQUENCE</scope>
    <source>
        <strain evidence="1">TG3544</strain>
    </source>
</reference>
<name>A0ACB8FAN9_9SAUR</name>
<sequence>MSVKLKAKSVRELQLEKVQLELENKEMERKLQQLQSNMSREKLERERANGYHWKSGQAGLGLQPPLSQNKENTAKISSGRVKLRVLKEQPPDPSKQIVVRKVASAASTEKPKVKGKPCGQCETKIALLVCLDCGKDYCPSCFARVHQKGALKLHRTTCRQAKPHIPVEKLQAAQQFLKNIYPDESNSKIHYEQKKEVNFSEALSDNSSRLPETPAGAIEEVFTVPTEVATKCQTGGSLLHGTFNEEESARHFQEALNQWRSGNSPQKHTEEHCCQSGSENTETCEVQTSPAVTKKTMEFQFKEDSLKYVEKLWLKKFKSTPLDTLPDVLEMELKPTKSPMNEAHETWVGEEEEGDEEIARAQLAAEEMKKYWADGRKEEPEAIPVNLEPSLKIEILEDACKEEPKIFTNFVVMEPESEEFEGYSCPVSENHKTEPDIFLARAVDIPIRSPLSSSVDKGNDLTFLRNQHKETPRASSPSAPTERTGALCDPSGTDDVSSIPYERATEEKPMLLQQVALKKKPVCTPYRGIEGFFAMSTNSREATADSIPSPSIGRQTPSTGVSFSASDQWIRDFSFSECADEAVVQGILNLELGRPSSRVGRQSPSTRAALSVSAREKAVPRPFSGGKPCHRTAAEDSPRPSAAFRSPAAPLSRAASEISEIEGVDVTERDDPCLEDSIDRQALADLESELRTNTALQGKLGGTLSDSPAFNRRSKVTSHNRAAVPNIHEMKDYHKSDTGSVYDGHTDDEEDLWQDKQQVMELH</sequence>
<organism evidence="1 2">
    <name type="scientific">Sphaerodactylus townsendi</name>
    <dbReference type="NCBI Taxonomy" id="933632"/>
    <lineage>
        <taxon>Eukaryota</taxon>
        <taxon>Metazoa</taxon>
        <taxon>Chordata</taxon>
        <taxon>Craniata</taxon>
        <taxon>Vertebrata</taxon>
        <taxon>Euteleostomi</taxon>
        <taxon>Lepidosauria</taxon>
        <taxon>Squamata</taxon>
        <taxon>Bifurcata</taxon>
        <taxon>Gekkota</taxon>
        <taxon>Sphaerodactylidae</taxon>
        <taxon>Sphaerodactylus</taxon>
    </lineage>
</organism>
<gene>
    <name evidence="1" type="ORF">K3G42_025246</name>
</gene>
<evidence type="ECO:0000313" key="1">
    <source>
        <dbReference type="EMBL" id="KAH8002497.1"/>
    </source>
</evidence>
<proteinExistence type="predicted"/>